<dbReference type="EMBL" id="MU032351">
    <property type="protein sequence ID" value="KAF3761582.1"/>
    <property type="molecule type" value="Genomic_DNA"/>
</dbReference>
<feature type="region of interest" description="Disordered" evidence="1">
    <location>
        <begin position="339"/>
        <end position="358"/>
    </location>
</feature>
<dbReference type="Proteomes" id="UP000803844">
    <property type="component" value="Unassembled WGS sequence"/>
</dbReference>
<dbReference type="GeneID" id="63839874"/>
<comment type="caution">
    <text evidence="2">The sequence shown here is derived from an EMBL/GenBank/DDBJ whole genome shotgun (WGS) entry which is preliminary data.</text>
</comment>
<accession>A0A9P5CKW3</accession>
<proteinExistence type="predicted"/>
<gene>
    <name evidence="2" type="ORF">M406DRAFT_353172</name>
</gene>
<name>A0A9P5CKW3_CRYP1</name>
<organism evidence="2 3">
    <name type="scientific">Cryphonectria parasitica (strain ATCC 38755 / EP155)</name>
    <dbReference type="NCBI Taxonomy" id="660469"/>
    <lineage>
        <taxon>Eukaryota</taxon>
        <taxon>Fungi</taxon>
        <taxon>Dikarya</taxon>
        <taxon>Ascomycota</taxon>
        <taxon>Pezizomycotina</taxon>
        <taxon>Sordariomycetes</taxon>
        <taxon>Sordariomycetidae</taxon>
        <taxon>Diaporthales</taxon>
        <taxon>Cryphonectriaceae</taxon>
        <taxon>Cryphonectria-Endothia species complex</taxon>
        <taxon>Cryphonectria</taxon>
    </lineage>
</organism>
<dbReference type="AlphaFoldDB" id="A0A9P5CKW3"/>
<protein>
    <submittedName>
        <fullName evidence="2">Uncharacterized protein</fullName>
    </submittedName>
</protein>
<evidence type="ECO:0000313" key="3">
    <source>
        <dbReference type="Proteomes" id="UP000803844"/>
    </source>
</evidence>
<sequence length="372" mass="40683">MSSVARAARGAAVVMRWWPSTTFSELRPAALATRKSSTSSWSADQFIDQALESQVRQQQEADSGTAKLSSSKAAQKWLLPHCTQLQATASQDREPLVDDDGDLDAIDKVDRKEQFDDPVQSLPAATQLDHNPLHKVRMDGFIKHTGTKKKLFRTVKSEAIKTPPQEETKPLIKKYVTAKGSEGGPAQDTRPRIVCFHSLPKDITKGAVLGMIARAADGKHHIPHSRVLDVRAALPGVMYVEFFNHVAAIATHRAAKSGNIVVPGGRPGAPLVTSLHLRHRVSDQSTGAGLEQFDTESRKEYLSDAYRVVTRRVSLSSGSQALPGGPEDTVWTQAPWLTTLPTSDGAEDSGREKSKSVPFDVEEWLETVSRKL</sequence>
<keyword evidence="3" id="KW-1185">Reference proteome</keyword>
<reference evidence="2" key="1">
    <citation type="journal article" date="2020" name="Phytopathology">
        <title>Genome sequence of the chestnut blight fungus Cryphonectria parasitica EP155: A fundamental resource for an archetypical invasive plant pathogen.</title>
        <authorList>
            <person name="Crouch J.A."/>
            <person name="Dawe A."/>
            <person name="Aerts A."/>
            <person name="Barry K."/>
            <person name="Churchill A.C.L."/>
            <person name="Grimwood J."/>
            <person name="Hillman B."/>
            <person name="Milgroom M.G."/>
            <person name="Pangilinan J."/>
            <person name="Smith M."/>
            <person name="Salamov A."/>
            <person name="Schmutz J."/>
            <person name="Yadav J."/>
            <person name="Grigoriev I.V."/>
            <person name="Nuss D."/>
        </authorList>
    </citation>
    <scope>NUCLEOTIDE SEQUENCE</scope>
    <source>
        <strain evidence="2">EP155</strain>
    </source>
</reference>
<dbReference type="RefSeq" id="XP_040772561.1">
    <property type="nucleotide sequence ID" value="XM_040922745.1"/>
</dbReference>
<evidence type="ECO:0000313" key="2">
    <source>
        <dbReference type="EMBL" id="KAF3761582.1"/>
    </source>
</evidence>
<evidence type="ECO:0000256" key="1">
    <source>
        <dbReference type="SAM" id="MobiDB-lite"/>
    </source>
</evidence>